<dbReference type="AlphaFoldDB" id="X0UJA8"/>
<protein>
    <submittedName>
        <fullName evidence="1">Uncharacterized protein</fullName>
    </submittedName>
</protein>
<evidence type="ECO:0000313" key="1">
    <source>
        <dbReference type="EMBL" id="GAG05874.1"/>
    </source>
</evidence>
<dbReference type="Gene3D" id="3.90.79.10">
    <property type="entry name" value="Nucleoside Triphosphate Pyrophosphohydrolase"/>
    <property type="match status" value="1"/>
</dbReference>
<proteinExistence type="predicted"/>
<sequence length="218" mass="24799">MLKLIDKHKFVKQRENTITVCYNYACRMLDPDQEVRLSNEHDTYKWISEVGEVQLMATPEQTKTIQKVLNRERTIVSYPKHQKIEESDVDFYLSALHEETLNEEPITLGMVGGALVKVYIGAMLIKLAKDVYNTNFTKIGQKCKDYPGGEKGICIMRAKVAAKKAELAKLKSGMERCSKDKNPEACKQKVAGRISSIQNEISYMSKRTGELRKAPIVH</sequence>
<gene>
    <name evidence="1" type="ORF">S01H1_32780</name>
</gene>
<reference evidence="1" key="1">
    <citation type="journal article" date="2014" name="Front. Microbiol.">
        <title>High frequency of phylogenetically diverse reductive dehalogenase-homologous genes in deep subseafloor sedimentary metagenomes.</title>
        <authorList>
            <person name="Kawai M."/>
            <person name="Futagami T."/>
            <person name="Toyoda A."/>
            <person name="Takaki Y."/>
            <person name="Nishi S."/>
            <person name="Hori S."/>
            <person name="Arai W."/>
            <person name="Tsubouchi T."/>
            <person name="Morono Y."/>
            <person name="Uchiyama I."/>
            <person name="Ito T."/>
            <person name="Fujiyama A."/>
            <person name="Inagaki F."/>
            <person name="Takami H."/>
        </authorList>
    </citation>
    <scope>NUCLEOTIDE SEQUENCE</scope>
    <source>
        <strain evidence="1">Expedition CK06-06</strain>
    </source>
</reference>
<dbReference type="EMBL" id="BARS01020318">
    <property type="protein sequence ID" value="GAG05874.1"/>
    <property type="molecule type" value="Genomic_DNA"/>
</dbReference>
<organism evidence="1">
    <name type="scientific">marine sediment metagenome</name>
    <dbReference type="NCBI Taxonomy" id="412755"/>
    <lineage>
        <taxon>unclassified sequences</taxon>
        <taxon>metagenomes</taxon>
        <taxon>ecological metagenomes</taxon>
    </lineage>
</organism>
<accession>X0UJA8</accession>
<name>X0UJA8_9ZZZZ</name>
<comment type="caution">
    <text evidence="1">The sequence shown here is derived from an EMBL/GenBank/DDBJ whole genome shotgun (WGS) entry which is preliminary data.</text>
</comment>